<organism evidence="2 3">
    <name type="scientific">Amylocarpus encephaloides</name>
    <dbReference type="NCBI Taxonomy" id="45428"/>
    <lineage>
        <taxon>Eukaryota</taxon>
        <taxon>Fungi</taxon>
        <taxon>Dikarya</taxon>
        <taxon>Ascomycota</taxon>
        <taxon>Pezizomycotina</taxon>
        <taxon>Leotiomycetes</taxon>
        <taxon>Helotiales</taxon>
        <taxon>Helotiales incertae sedis</taxon>
        <taxon>Amylocarpus</taxon>
    </lineage>
</organism>
<feature type="region of interest" description="Disordered" evidence="1">
    <location>
        <begin position="53"/>
        <end position="76"/>
    </location>
</feature>
<name>A0A9P8C2M3_9HELO</name>
<evidence type="ECO:0000313" key="2">
    <source>
        <dbReference type="EMBL" id="KAG9231673.1"/>
    </source>
</evidence>
<sequence length="235" mass="25939">MVQSTHAMDFLVNCLIRHGKAIRGVLMQRGCSLVSSTRSVVTRSEPMIPNRLSRKTARPRPCQPFQKQEGKPCFDKRPTAASTVRTVAPGLPQEDLLLAGARPEKKVILTVEAARGSHSPWGYGTGWKGWHCPRGQQGMECCFVFRLPIYRRLWESASRESRCLGDVSRGGGEAGGMGREGGRSIVKCKTVGYWTIYGTAAGRRFLLGLIAVFCESKRRRWSANRSEGGVLSESP</sequence>
<dbReference type="Proteomes" id="UP000824998">
    <property type="component" value="Unassembled WGS sequence"/>
</dbReference>
<protein>
    <submittedName>
        <fullName evidence="2">Uncharacterized protein</fullName>
    </submittedName>
</protein>
<evidence type="ECO:0000313" key="3">
    <source>
        <dbReference type="Proteomes" id="UP000824998"/>
    </source>
</evidence>
<dbReference type="EMBL" id="MU251587">
    <property type="protein sequence ID" value="KAG9231673.1"/>
    <property type="molecule type" value="Genomic_DNA"/>
</dbReference>
<dbReference type="AlphaFoldDB" id="A0A9P8C2M3"/>
<gene>
    <name evidence="2" type="ORF">BJ875DRAFT_110427</name>
</gene>
<keyword evidence="3" id="KW-1185">Reference proteome</keyword>
<reference evidence="2" key="1">
    <citation type="journal article" date="2021" name="IMA Fungus">
        <title>Genomic characterization of three marine fungi, including Emericellopsis atlantica sp. nov. with signatures of a generalist lifestyle and marine biomass degradation.</title>
        <authorList>
            <person name="Hagestad O.C."/>
            <person name="Hou L."/>
            <person name="Andersen J.H."/>
            <person name="Hansen E.H."/>
            <person name="Altermark B."/>
            <person name="Li C."/>
            <person name="Kuhnert E."/>
            <person name="Cox R.J."/>
            <person name="Crous P.W."/>
            <person name="Spatafora J.W."/>
            <person name="Lail K."/>
            <person name="Amirebrahimi M."/>
            <person name="Lipzen A."/>
            <person name="Pangilinan J."/>
            <person name="Andreopoulos W."/>
            <person name="Hayes R.D."/>
            <person name="Ng V."/>
            <person name="Grigoriev I.V."/>
            <person name="Jackson S.A."/>
            <person name="Sutton T.D.S."/>
            <person name="Dobson A.D.W."/>
            <person name="Rama T."/>
        </authorList>
    </citation>
    <scope>NUCLEOTIDE SEQUENCE</scope>
    <source>
        <strain evidence="2">TRa018bII</strain>
    </source>
</reference>
<proteinExistence type="predicted"/>
<comment type="caution">
    <text evidence="2">The sequence shown here is derived from an EMBL/GenBank/DDBJ whole genome shotgun (WGS) entry which is preliminary data.</text>
</comment>
<evidence type="ECO:0000256" key="1">
    <source>
        <dbReference type="SAM" id="MobiDB-lite"/>
    </source>
</evidence>
<accession>A0A9P8C2M3</accession>